<feature type="compositionally biased region" description="Basic and acidic residues" evidence="1">
    <location>
        <begin position="26"/>
        <end position="36"/>
    </location>
</feature>
<keyword evidence="2" id="KW-0812">Transmembrane</keyword>
<organism evidence="3">
    <name type="scientific">Spongospora subterranea</name>
    <dbReference type="NCBI Taxonomy" id="70186"/>
    <lineage>
        <taxon>Eukaryota</taxon>
        <taxon>Sar</taxon>
        <taxon>Rhizaria</taxon>
        <taxon>Endomyxa</taxon>
        <taxon>Phytomyxea</taxon>
        <taxon>Plasmodiophorida</taxon>
        <taxon>Plasmodiophoridae</taxon>
        <taxon>Spongospora</taxon>
    </lineage>
</organism>
<keyword evidence="2" id="KW-1133">Transmembrane helix</keyword>
<feature type="compositionally biased region" description="Basic and acidic residues" evidence="1">
    <location>
        <begin position="173"/>
        <end position="186"/>
    </location>
</feature>
<feature type="transmembrane region" description="Helical" evidence="2">
    <location>
        <begin position="431"/>
        <end position="450"/>
    </location>
</feature>
<evidence type="ECO:0000313" key="3">
    <source>
        <dbReference type="EMBL" id="CRZ05467.1"/>
    </source>
</evidence>
<feature type="compositionally biased region" description="Basic and acidic residues" evidence="1">
    <location>
        <begin position="48"/>
        <end position="75"/>
    </location>
</feature>
<dbReference type="EMBL" id="HACM01005025">
    <property type="protein sequence ID" value="CRZ05467.1"/>
    <property type="molecule type" value="Transcribed_RNA"/>
</dbReference>
<feature type="compositionally biased region" description="Basic residues" evidence="1">
    <location>
        <begin position="76"/>
        <end position="87"/>
    </location>
</feature>
<reference evidence="3" key="1">
    <citation type="submission" date="2015-04" db="EMBL/GenBank/DDBJ databases">
        <title>The genome sequence of the plant pathogenic Rhizarian Plasmodiophora brassicae reveals insights in its biotrophic life cycle and the origin of chitin synthesis.</title>
        <authorList>
            <person name="Schwelm A."/>
            <person name="Fogelqvist J."/>
            <person name="Knaust A."/>
            <person name="Julke S."/>
            <person name="Lilja T."/>
            <person name="Dhandapani V."/>
            <person name="Bonilla-Rosso G."/>
            <person name="Karlsson M."/>
            <person name="Shevchenko A."/>
            <person name="Choi S.R."/>
            <person name="Kim H.G."/>
            <person name="Park J.Y."/>
            <person name="Lim Y.P."/>
            <person name="Ludwig-Muller J."/>
            <person name="Dixelius C."/>
        </authorList>
    </citation>
    <scope>NUCLEOTIDE SEQUENCE</scope>
    <source>
        <tissue evidence="3">Potato root galls</tissue>
    </source>
</reference>
<feature type="compositionally biased region" description="Basic and acidic residues" evidence="1">
    <location>
        <begin position="236"/>
        <end position="249"/>
    </location>
</feature>
<feature type="region of interest" description="Disordered" evidence="1">
    <location>
        <begin position="148"/>
        <end position="197"/>
    </location>
</feature>
<feature type="region of interest" description="Disordered" evidence="1">
    <location>
        <begin position="26"/>
        <end position="136"/>
    </location>
</feature>
<sequence>MNYDYDDNYDQYHCHDRRNYIEDRRSNFMPERRRPTNWDLSSPSVSEYDDRRRSDRSPPPFDEYRFISRPDTRAHNDRRRRHDRHRTAPTPLQAPRGRHYRQRSSPVQSPVRRRRYDRSIDQRPSSPAPRPKRIDLDMKEVWMPRNLGQNNRLAQSRRPVDTVALPSPPINHVRRETDRGGWRVSDDEVGWSDDLSRGDSDALSVFAHIHTDTDSFSSDNGDNFDHDDDEEVDHDIEKGHRRSLEERSNRPKSVKQKIKPKAKQKSKENAPPKQIVEPVSVASNDDSNEEVNTGSGSDFTMGSTRHSVVIEAFAPMGDQVSNQDTATIGAILWLVDYLDKFTFGMTILLTVTALTSLLVAVLTAQATLYVVVGVYVLLWFVINRESRRLQDQVRHVHDSFANMNATELARVDLPTIARTSIETTAQQFKKIIQVSAGGSGVFDLLLIGLSSWAQQWAAMTVALVALIISMISASSSLVIYRHLVDATNKMIIANG</sequence>
<name>A0A0H5QUP3_9EUKA</name>
<feature type="region of interest" description="Disordered" evidence="1">
    <location>
        <begin position="212"/>
        <end position="231"/>
    </location>
</feature>
<protein>
    <submittedName>
        <fullName evidence="3">Uncharacterized protein</fullName>
    </submittedName>
</protein>
<keyword evidence="2" id="KW-0472">Membrane</keyword>
<evidence type="ECO:0000256" key="2">
    <source>
        <dbReference type="SAM" id="Phobius"/>
    </source>
</evidence>
<feature type="compositionally biased region" description="Polar residues" evidence="1">
    <location>
        <begin position="281"/>
        <end position="302"/>
    </location>
</feature>
<feature type="transmembrane region" description="Helical" evidence="2">
    <location>
        <begin position="456"/>
        <end position="480"/>
    </location>
</feature>
<feature type="compositionally biased region" description="Basic residues" evidence="1">
    <location>
        <begin position="250"/>
        <end position="264"/>
    </location>
</feature>
<feature type="region of interest" description="Disordered" evidence="1">
    <location>
        <begin position="236"/>
        <end position="302"/>
    </location>
</feature>
<dbReference type="AlphaFoldDB" id="A0A0H5QUP3"/>
<feature type="transmembrane region" description="Helical" evidence="2">
    <location>
        <begin position="366"/>
        <end position="382"/>
    </location>
</feature>
<accession>A0A0H5QUP3</accession>
<proteinExistence type="predicted"/>
<evidence type="ECO:0000256" key="1">
    <source>
        <dbReference type="SAM" id="MobiDB-lite"/>
    </source>
</evidence>